<organism evidence="1 2">
    <name type="scientific">Parelaphostrongylus tenuis</name>
    <name type="common">Meningeal worm</name>
    <dbReference type="NCBI Taxonomy" id="148309"/>
    <lineage>
        <taxon>Eukaryota</taxon>
        <taxon>Metazoa</taxon>
        <taxon>Ecdysozoa</taxon>
        <taxon>Nematoda</taxon>
        <taxon>Chromadorea</taxon>
        <taxon>Rhabditida</taxon>
        <taxon>Rhabditina</taxon>
        <taxon>Rhabditomorpha</taxon>
        <taxon>Strongyloidea</taxon>
        <taxon>Metastrongylidae</taxon>
        <taxon>Parelaphostrongylus</taxon>
    </lineage>
</organism>
<keyword evidence="2" id="KW-1185">Reference proteome</keyword>
<comment type="caution">
    <text evidence="1">The sequence shown here is derived from an EMBL/GenBank/DDBJ whole genome shotgun (WGS) entry which is preliminary data.</text>
</comment>
<sequence length="144" mass="16433">MDEEVVLEQGDCVEEFIVEEQLTEDDMAESLVALSRSGEISHRSGRECVAENVDPRRRQQRILRRFGASHQPSVEQQDDLVESSQLVVEEYDPVSSAGRYTRFTPKYPVAVAWSPATPVRGSYSKADWREDRCLYGFFSVIVIM</sequence>
<reference evidence="1" key="1">
    <citation type="submission" date="2021-06" db="EMBL/GenBank/DDBJ databases">
        <title>Parelaphostrongylus tenuis whole genome reference sequence.</title>
        <authorList>
            <person name="Garwood T.J."/>
            <person name="Larsen P.A."/>
            <person name="Fountain-Jones N.M."/>
            <person name="Garbe J.R."/>
            <person name="Macchietto M.G."/>
            <person name="Kania S.A."/>
            <person name="Gerhold R.W."/>
            <person name="Richards J.E."/>
            <person name="Wolf T.M."/>
        </authorList>
    </citation>
    <scope>NUCLEOTIDE SEQUENCE</scope>
    <source>
        <strain evidence="1">MNPRO001-30</strain>
        <tissue evidence="1">Meninges</tissue>
    </source>
</reference>
<dbReference type="AlphaFoldDB" id="A0AAD5R284"/>
<evidence type="ECO:0000313" key="1">
    <source>
        <dbReference type="EMBL" id="KAJ1368081.1"/>
    </source>
</evidence>
<proteinExistence type="predicted"/>
<protein>
    <submittedName>
        <fullName evidence="1">Uncharacterized protein</fullName>
    </submittedName>
</protein>
<dbReference type="Proteomes" id="UP001196413">
    <property type="component" value="Unassembled WGS sequence"/>
</dbReference>
<evidence type="ECO:0000313" key="2">
    <source>
        <dbReference type="Proteomes" id="UP001196413"/>
    </source>
</evidence>
<gene>
    <name evidence="1" type="ORF">KIN20_029141</name>
</gene>
<dbReference type="EMBL" id="JAHQIW010006082">
    <property type="protein sequence ID" value="KAJ1368081.1"/>
    <property type="molecule type" value="Genomic_DNA"/>
</dbReference>
<accession>A0AAD5R284</accession>
<name>A0AAD5R284_PARTN</name>